<dbReference type="EMBL" id="REGN01003889">
    <property type="protein sequence ID" value="RNA20248.1"/>
    <property type="molecule type" value="Genomic_DNA"/>
</dbReference>
<name>A0A3M7RAF9_BRAPC</name>
<keyword evidence="2" id="KW-1185">Reference proteome</keyword>
<organism evidence="1 2">
    <name type="scientific">Brachionus plicatilis</name>
    <name type="common">Marine rotifer</name>
    <name type="synonym">Brachionus muelleri</name>
    <dbReference type="NCBI Taxonomy" id="10195"/>
    <lineage>
        <taxon>Eukaryota</taxon>
        <taxon>Metazoa</taxon>
        <taxon>Spiralia</taxon>
        <taxon>Gnathifera</taxon>
        <taxon>Rotifera</taxon>
        <taxon>Eurotatoria</taxon>
        <taxon>Monogononta</taxon>
        <taxon>Pseudotrocha</taxon>
        <taxon>Ploima</taxon>
        <taxon>Brachionidae</taxon>
        <taxon>Brachionus</taxon>
    </lineage>
</organism>
<protein>
    <submittedName>
        <fullName evidence="1">Uncharacterized protein</fullName>
    </submittedName>
</protein>
<gene>
    <name evidence="1" type="ORF">BpHYR1_054048</name>
</gene>
<reference evidence="1 2" key="1">
    <citation type="journal article" date="2018" name="Sci. Rep.">
        <title>Genomic signatures of local adaptation to the degree of environmental predictability in rotifers.</title>
        <authorList>
            <person name="Franch-Gras L."/>
            <person name="Hahn C."/>
            <person name="Garcia-Roger E.M."/>
            <person name="Carmona M.J."/>
            <person name="Serra M."/>
            <person name="Gomez A."/>
        </authorList>
    </citation>
    <scope>NUCLEOTIDE SEQUENCE [LARGE SCALE GENOMIC DNA]</scope>
    <source>
        <strain evidence="1">HYR1</strain>
    </source>
</reference>
<sequence length="53" mass="6005">MKNLRTTTGGQKKPLNFVLAFIEINNNNNQLNQASYRSQSRIICKSSFLSSDL</sequence>
<accession>A0A3M7RAF9</accession>
<proteinExistence type="predicted"/>
<dbReference type="AlphaFoldDB" id="A0A3M7RAF9"/>
<comment type="caution">
    <text evidence="1">The sequence shown here is derived from an EMBL/GenBank/DDBJ whole genome shotgun (WGS) entry which is preliminary data.</text>
</comment>
<evidence type="ECO:0000313" key="1">
    <source>
        <dbReference type="EMBL" id="RNA20248.1"/>
    </source>
</evidence>
<evidence type="ECO:0000313" key="2">
    <source>
        <dbReference type="Proteomes" id="UP000276133"/>
    </source>
</evidence>
<dbReference type="Proteomes" id="UP000276133">
    <property type="component" value="Unassembled WGS sequence"/>
</dbReference>